<evidence type="ECO:0000259" key="1">
    <source>
        <dbReference type="Pfam" id="PF13391"/>
    </source>
</evidence>
<dbReference type="InterPro" id="IPR003615">
    <property type="entry name" value="HNH_nuc"/>
</dbReference>
<dbReference type="STRING" id="578942.SAMN05216289_12842"/>
<dbReference type="GO" id="GO:0004519">
    <property type="term" value="F:endonuclease activity"/>
    <property type="evidence" value="ECO:0007669"/>
    <property type="project" value="UniProtKB-KW"/>
</dbReference>
<accession>A0A1I4ZSC4</accession>
<dbReference type="OrthoDB" id="9052589at2"/>
<dbReference type="NCBIfam" id="NF033611">
    <property type="entry name" value="SAVED"/>
    <property type="match status" value="1"/>
</dbReference>
<protein>
    <submittedName>
        <fullName evidence="3">HNH endonuclease</fullName>
    </submittedName>
</protein>
<evidence type="ECO:0000259" key="2">
    <source>
        <dbReference type="Pfam" id="PF18145"/>
    </source>
</evidence>
<keyword evidence="3" id="KW-0255">Endonuclease</keyword>
<keyword evidence="3" id="KW-0378">Hydrolase</keyword>
<keyword evidence="3" id="KW-0540">Nuclease</keyword>
<feature type="domain" description="HNH nuclease" evidence="1">
    <location>
        <begin position="38"/>
        <end position="99"/>
    </location>
</feature>
<feature type="domain" description="SMODS-associated and fused to various effectors" evidence="2">
    <location>
        <begin position="201"/>
        <end position="384"/>
    </location>
</feature>
<dbReference type="InterPro" id="IPR040836">
    <property type="entry name" value="SAVED"/>
</dbReference>
<dbReference type="AlphaFoldDB" id="A0A1I4ZSC4"/>
<evidence type="ECO:0000313" key="3">
    <source>
        <dbReference type="EMBL" id="SFN53166.1"/>
    </source>
</evidence>
<organism evidence="3 4">
    <name type="scientific">Dokdonella immobilis</name>
    <dbReference type="NCBI Taxonomy" id="578942"/>
    <lineage>
        <taxon>Bacteria</taxon>
        <taxon>Pseudomonadati</taxon>
        <taxon>Pseudomonadota</taxon>
        <taxon>Gammaproteobacteria</taxon>
        <taxon>Lysobacterales</taxon>
        <taxon>Rhodanobacteraceae</taxon>
        <taxon>Dokdonella</taxon>
    </lineage>
</organism>
<dbReference type="CDD" id="cd00085">
    <property type="entry name" value="HNHc"/>
    <property type="match status" value="1"/>
</dbReference>
<keyword evidence="4" id="KW-1185">Reference proteome</keyword>
<name>A0A1I4ZSC4_9GAMM</name>
<sequence>MAGGQKPKRNNEQAGRFSTPEPVRRLVWVRAAGHCEQCGVDVTRDFRTGKTFNWAEVAHVLPASPQGPRASAGYDEGAAERHTVDPDNLMLLCPSCHARTDLDADGYPTHDLSRHHRDHIDQIRHAASRGETQRASGLVILGGHFATENIVRARDLADAMLSESLWADEDIQILRLRAPGLDGRDEVYWRAIEQDIDKSLQDRLTKRTNALGDPLNLAVVGLADIPTLIRVGRQLGDRSNRFLFSRDRSGTLRWIDPAAPAPEWTYVGPPPGDGPIALVLALSAALADAAILDALPGARIARFTLPTPEYGLIRNRATIDSFRRALQPHLSQLEASTPDPLHLFAAIPAAIALEFGALLSTNHAHQYVIYDREGGSNPFAKMMELGPRQPSPTAIEQ</sequence>
<proteinExistence type="predicted"/>
<evidence type="ECO:0000313" key="4">
    <source>
        <dbReference type="Proteomes" id="UP000198575"/>
    </source>
</evidence>
<gene>
    <name evidence="3" type="ORF">SAMN05216289_12842</name>
</gene>
<dbReference type="Pfam" id="PF18145">
    <property type="entry name" value="SAVED"/>
    <property type="match status" value="1"/>
</dbReference>
<dbReference type="EMBL" id="FOVF01000028">
    <property type="protein sequence ID" value="SFN53166.1"/>
    <property type="molecule type" value="Genomic_DNA"/>
</dbReference>
<dbReference type="Proteomes" id="UP000198575">
    <property type="component" value="Unassembled WGS sequence"/>
</dbReference>
<reference evidence="3 4" key="1">
    <citation type="submission" date="2016-10" db="EMBL/GenBank/DDBJ databases">
        <authorList>
            <person name="de Groot N.N."/>
        </authorList>
    </citation>
    <scope>NUCLEOTIDE SEQUENCE [LARGE SCALE GENOMIC DNA]</scope>
    <source>
        <strain evidence="3 4">CGMCC 1.7659</strain>
    </source>
</reference>
<dbReference type="Pfam" id="PF13391">
    <property type="entry name" value="HNH_2"/>
    <property type="match status" value="1"/>
</dbReference>